<reference evidence="2 3" key="1">
    <citation type="submission" date="2019-03" db="EMBL/GenBank/DDBJ databases">
        <title>Deep-cultivation of Planctomycetes and their phenomic and genomic characterization uncovers novel biology.</title>
        <authorList>
            <person name="Wiegand S."/>
            <person name="Jogler M."/>
            <person name="Boedeker C."/>
            <person name="Pinto D."/>
            <person name="Vollmers J."/>
            <person name="Rivas-Marin E."/>
            <person name="Kohn T."/>
            <person name="Peeters S.H."/>
            <person name="Heuer A."/>
            <person name="Rast P."/>
            <person name="Oberbeckmann S."/>
            <person name="Bunk B."/>
            <person name="Jeske O."/>
            <person name="Meyerdierks A."/>
            <person name="Storesund J.E."/>
            <person name="Kallscheuer N."/>
            <person name="Luecker S."/>
            <person name="Lage O.M."/>
            <person name="Pohl T."/>
            <person name="Merkel B.J."/>
            <person name="Hornburger P."/>
            <person name="Mueller R.-W."/>
            <person name="Bruemmer F."/>
            <person name="Labrenz M."/>
            <person name="Spormann A.M."/>
            <person name="Op den Camp H."/>
            <person name="Overmann J."/>
            <person name="Amann R."/>
            <person name="Jetten M.S.M."/>
            <person name="Mascher T."/>
            <person name="Medema M.H."/>
            <person name="Devos D.P."/>
            <person name="Kaster A.-K."/>
            <person name="Ovreas L."/>
            <person name="Rohde M."/>
            <person name="Galperin M.Y."/>
            <person name="Jogler C."/>
        </authorList>
    </citation>
    <scope>NUCLEOTIDE SEQUENCE [LARGE SCALE GENOMIC DNA]</scope>
    <source>
        <strain evidence="2 3">Enr13</strain>
    </source>
</reference>
<dbReference type="KEGG" id="snep:Enr13x_40900"/>
<dbReference type="Pfam" id="PF07963">
    <property type="entry name" value="N_methyl"/>
    <property type="match status" value="1"/>
</dbReference>
<evidence type="ECO:0008006" key="4">
    <source>
        <dbReference type="Google" id="ProtNLM"/>
    </source>
</evidence>
<protein>
    <recommendedName>
        <fullName evidence="4">General secretion pathway GspH domain-containing protein</fullName>
    </recommendedName>
</protein>
<name>A0A518HTP5_9BACT</name>
<organism evidence="2 3">
    <name type="scientific">Stieleria neptunia</name>
    <dbReference type="NCBI Taxonomy" id="2527979"/>
    <lineage>
        <taxon>Bacteria</taxon>
        <taxon>Pseudomonadati</taxon>
        <taxon>Planctomycetota</taxon>
        <taxon>Planctomycetia</taxon>
        <taxon>Pirellulales</taxon>
        <taxon>Pirellulaceae</taxon>
        <taxon>Stieleria</taxon>
    </lineage>
</organism>
<dbReference type="Proteomes" id="UP000319004">
    <property type="component" value="Chromosome"/>
</dbReference>
<dbReference type="SUPFAM" id="SSF54523">
    <property type="entry name" value="Pili subunits"/>
    <property type="match status" value="1"/>
</dbReference>
<accession>A0A518HTP5</accession>
<sequence length="157" mass="16938">MLRRRCQRSGLSLIELLVVVTLLGVFATAALMRFGRDTFGDTGARSEARLLSLAMLHAQRAAIRTGDPHGVVLQGPAAAATSWAVVGRRQDGSRVTVEGPHGVAERVRVSVSAGEIWFDFEGVGSQPFAAQLRGPNRMFSVQVEPLTRMIRTQEGSP</sequence>
<dbReference type="InterPro" id="IPR012902">
    <property type="entry name" value="N_methyl_site"/>
</dbReference>
<keyword evidence="1" id="KW-0472">Membrane</keyword>
<keyword evidence="1" id="KW-0812">Transmembrane</keyword>
<feature type="transmembrane region" description="Helical" evidence="1">
    <location>
        <begin position="12"/>
        <end position="32"/>
    </location>
</feature>
<evidence type="ECO:0000313" key="2">
    <source>
        <dbReference type="EMBL" id="QDV44228.1"/>
    </source>
</evidence>
<proteinExistence type="predicted"/>
<dbReference type="InterPro" id="IPR045584">
    <property type="entry name" value="Pilin-like"/>
</dbReference>
<keyword evidence="1" id="KW-1133">Transmembrane helix</keyword>
<evidence type="ECO:0000313" key="3">
    <source>
        <dbReference type="Proteomes" id="UP000319004"/>
    </source>
</evidence>
<dbReference type="NCBIfam" id="TIGR02532">
    <property type="entry name" value="IV_pilin_GFxxxE"/>
    <property type="match status" value="1"/>
</dbReference>
<gene>
    <name evidence="2" type="ORF">Enr13x_40900</name>
</gene>
<keyword evidence="3" id="KW-1185">Reference proteome</keyword>
<evidence type="ECO:0000256" key="1">
    <source>
        <dbReference type="SAM" id="Phobius"/>
    </source>
</evidence>
<dbReference type="PROSITE" id="PS00409">
    <property type="entry name" value="PROKAR_NTER_METHYL"/>
    <property type="match status" value="1"/>
</dbReference>
<dbReference type="EMBL" id="CP037423">
    <property type="protein sequence ID" value="QDV44228.1"/>
    <property type="molecule type" value="Genomic_DNA"/>
</dbReference>
<dbReference type="AlphaFoldDB" id="A0A518HTP5"/>